<dbReference type="Pfam" id="PF04672">
    <property type="entry name" value="Methyltransf_19"/>
    <property type="match status" value="1"/>
</dbReference>
<gene>
    <name evidence="1" type="ORF">ACFSJ0_26810</name>
</gene>
<sequence length="270" mass="29537">MSEDANDDVMEQLRRIDTSVAHPARVYDYWLGGKDNYAADRETGDQILKVMPELAVIARAEREFLARVVRHLVVEADVRQFLDIGTGIPSADNTHEVAQAAAPDARIVYVDNDPIVLAHARALLRGTPEGSTMYIDADLRDPATILRQAAESLDFTRPVGLMLLGVLEFVPDDEQAYAVVAELMEALPSGSHLTVASSVSTPDMDRAAAIWNDSGATPITIRTPEQLMGFYKGMDLVEPGMVSLPKWRPEPTTQYAGQEVSQYGAVGRKS</sequence>
<keyword evidence="1" id="KW-0808">Transferase</keyword>
<dbReference type="EC" id="2.1.1.-" evidence="1"/>
<evidence type="ECO:0000313" key="1">
    <source>
        <dbReference type="EMBL" id="MFD1540695.1"/>
    </source>
</evidence>
<dbReference type="GO" id="GO:0032259">
    <property type="term" value="P:methylation"/>
    <property type="evidence" value="ECO:0007669"/>
    <property type="project" value="UniProtKB-KW"/>
</dbReference>
<keyword evidence="1" id="KW-0489">Methyltransferase</keyword>
<comment type="caution">
    <text evidence="1">The sequence shown here is derived from an EMBL/GenBank/DDBJ whole genome shotgun (WGS) entry which is preliminary data.</text>
</comment>
<accession>A0ABW4GCZ7</accession>
<reference evidence="2" key="1">
    <citation type="journal article" date="2019" name="Int. J. Syst. Evol. Microbiol.">
        <title>The Global Catalogue of Microorganisms (GCM) 10K type strain sequencing project: providing services to taxonomists for standard genome sequencing and annotation.</title>
        <authorList>
            <consortium name="The Broad Institute Genomics Platform"/>
            <consortium name="The Broad Institute Genome Sequencing Center for Infectious Disease"/>
            <person name="Wu L."/>
            <person name="Ma J."/>
        </authorList>
    </citation>
    <scope>NUCLEOTIDE SEQUENCE [LARGE SCALE GENOMIC DNA]</scope>
    <source>
        <strain evidence="2">CGMCC 1.15399</strain>
    </source>
</reference>
<dbReference type="EMBL" id="JBHUCM010000019">
    <property type="protein sequence ID" value="MFD1540695.1"/>
    <property type="molecule type" value="Genomic_DNA"/>
</dbReference>
<keyword evidence="2" id="KW-1185">Reference proteome</keyword>
<organism evidence="1 2">
    <name type="scientific">Nonomuraea guangzhouensis</name>
    <dbReference type="NCBI Taxonomy" id="1291555"/>
    <lineage>
        <taxon>Bacteria</taxon>
        <taxon>Bacillati</taxon>
        <taxon>Actinomycetota</taxon>
        <taxon>Actinomycetes</taxon>
        <taxon>Streptosporangiales</taxon>
        <taxon>Streptosporangiaceae</taxon>
        <taxon>Nonomuraea</taxon>
    </lineage>
</organism>
<dbReference type="InterPro" id="IPR006764">
    <property type="entry name" value="SAM_dep_MeTrfase_SAV2177_type"/>
</dbReference>
<protein>
    <submittedName>
        <fullName evidence="1">SAM-dependent methyltransferase</fullName>
        <ecNumber evidence="1">2.1.1.-</ecNumber>
    </submittedName>
</protein>
<name>A0ABW4GCZ7_9ACTN</name>
<evidence type="ECO:0000313" key="2">
    <source>
        <dbReference type="Proteomes" id="UP001597097"/>
    </source>
</evidence>
<dbReference type="RefSeq" id="WP_219527122.1">
    <property type="nucleotide sequence ID" value="NZ_JAHKRM010000001.1"/>
</dbReference>
<dbReference type="GO" id="GO:0008168">
    <property type="term" value="F:methyltransferase activity"/>
    <property type="evidence" value="ECO:0007669"/>
    <property type="project" value="UniProtKB-KW"/>
</dbReference>
<dbReference type="PIRSF" id="PIRSF017393">
    <property type="entry name" value="MTase_SAV2177"/>
    <property type="match status" value="1"/>
</dbReference>
<proteinExistence type="predicted"/>
<dbReference type="Proteomes" id="UP001597097">
    <property type="component" value="Unassembled WGS sequence"/>
</dbReference>